<protein>
    <recommendedName>
        <fullName evidence="4">DUF2140 family protein</fullName>
    </recommendedName>
</protein>
<proteinExistence type="predicted"/>
<keyword evidence="1" id="KW-1133">Transmembrane helix</keyword>
<comment type="caution">
    <text evidence="2">The sequence shown here is derived from an EMBL/GenBank/DDBJ whole genome shotgun (WGS) entry which is preliminary data.</text>
</comment>
<reference evidence="2 3" key="1">
    <citation type="submission" date="2021-03" db="EMBL/GenBank/DDBJ databases">
        <title>Genomic Encyclopedia of Type Strains, Phase IV (KMG-IV): sequencing the most valuable type-strain genomes for metagenomic binning, comparative biology and taxonomic classification.</title>
        <authorList>
            <person name="Goeker M."/>
        </authorList>
    </citation>
    <scope>NUCLEOTIDE SEQUENCE [LARGE SCALE GENOMIC DNA]</scope>
    <source>
        <strain evidence="2 3">DSM 26048</strain>
    </source>
</reference>
<keyword evidence="3" id="KW-1185">Reference proteome</keyword>
<evidence type="ECO:0008006" key="4">
    <source>
        <dbReference type="Google" id="ProtNLM"/>
    </source>
</evidence>
<accession>A0ABS4J0H9</accession>
<organism evidence="2 3">
    <name type="scientific">Paenibacillus eucommiae</name>
    <dbReference type="NCBI Taxonomy" id="1355755"/>
    <lineage>
        <taxon>Bacteria</taxon>
        <taxon>Bacillati</taxon>
        <taxon>Bacillota</taxon>
        <taxon>Bacilli</taxon>
        <taxon>Bacillales</taxon>
        <taxon>Paenibacillaceae</taxon>
        <taxon>Paenibacillus</taxon>
    </lineage>
</organism>
<keyword evidence="1" id="KW-0472">Membrane</keyword>
<evidence type="ECO:0000256" key="1">
    <source>
        <dbReference type="SAM" id="Phobius"/>
    </source>
</evidence>
<dbReference type="EMBL" id="JAGGLB010000018">
    <property type="protein sequence ID" value="MBP1993357.1"/>
    <property type="molecule type" value="Genomic_DNA"/>
</dbReference>
<dbReference type="RefSeq" id="WP_209975134.1">
    <property type="nucleotide sequence ID" value="NZ_JAGGLB010000018.1"/>
</dbReference>
<keyword evidence="1" id="KW-0812">Transmembrane</keyword>
<evidence type="ECO:0000313" key="2">
    <source>
        <dbReference type="EMBL" id="MBP1993357.1"/>
    </source>
</evidence>
<name>A0ABS4J0H9_9BACL</name>
<evidence type="ECO:0000313" key="3">
    <source>
        <dbReference type="Proteomes" id="UP001519287"/>
    </source>
</evidence>
<feature type="transmembrane region" description="Helical" evidence="1">
    <location>
        <begin position="6"/>
        <end position="27"/>
    </location>
</feature>
<gene>
    <name evidence="2" type="ORF">J2Z66_004978</name>
</gene>
<sequence>MWKKLILTVTGIIILLIILIGVLIVYVKPDQALNLQYKEIVIMDKVADMVKKRKMEVQLTEEDINNLLKKQLALQTDAMNDVEILGAQIHLQGPLVEADVNLRWKNKVQIAAKLFFQLEWDSPVLEIEHLETRIKNFQIPNSYFHLEPIRIPLDESLPKPLGIRELLFNEDSILIHFKLF</sequence>
<dbReference type="Proteomes" id="UP001519287">
    <property type="component" value="Unassembled WGS sequence"/>
</dbReference>